<reference evidence="1" key="1">
    <citation type="submission" date="2022-06" db="EMBL/GenBank/DDBJ databases">
        <title>Aeoliella straminimaris, a novel planctomycete from sediments.</title>
        <authorList>
            <person name="Vitorino I.R."/>
            <person name="Lage O.M."/>
        </authorList>
    </citation>
    <scope>NUCLEOTIDE SEQUENCE</scope>
    <source>
        <strain evidence="1">ICT_H6.2</strain>
    </source>
</reference>
<name>A0A9X2JIJ4_9BACT</name>
<keyword evidence="2" id="KW-1185">Reference proteome</keyword>
<evidence type="ECO:0000313" key="2">
    <source>
        <dbReference type="Proteomes" id="UP001155241"/>
    </source>
</evidence>
<evidence type="ECO:0000313" key="1">
    <source>
        <dbReference type="EMBL" id="MCO6045763.1"/>
    </source>
</evidence>
<dbReference type="EMBL" id="JAMXLR010000061">
    <property type="protein sequence ID" value="MCO6045763.1"/>
    <property type="molecule type" value="Genomic_DNA"/>
</dbReference>
<accession>A0A9X2JIJ4</accession>
<dbReference type="RefSeq" id="WP_252853876.1">
    <property type="nucleotide sequence ID" value="NZ_JAMXLR010000061.1"/>
</dbReference>
<sequence>MTDTQQLETIRTTTLAQIEDIRADPKPTYWLDGQRVHWQEYVESLQATVDWCDRKIFEAETFEIRSRGI</sequence>
<proteinExistence type="predicted"/>
<gene>
    <name evidence="1" type="ORF">NG895_17840</name>
</gene>
<comment type="caution">
    <text evidence="1">The sequence shown here is derived from an EMBL/GenBank/DDBJ whole genome shotgun (WGS) entry which is preliminary data.</text>
</comment>
<dbReference type="AlphaFoldDB" id="A0A9X2JIJ4"/>
<protein>
    <submittedName>
        <fullName evidence="1">Uncharacterized protein</fullName>
    </submittedName>
</protein>
<dbReference type="Proteomes" id="UP001155241">
    <property type="component" value="Unassembled WGS sequence"/>
</dbReference>
<organism evidence="1 2">
    <name type="scientific">Aeoliella straminimaris</name>
    <dbReference type="NCBI Taxonomy" id="2954799"/>
    <lineage>
        <taxon>Bacteria</taxon>
        <taxon>Pseudomonadati</taxon>
        <taxon>Planctomycetota</taxon>
        <taxon>Planctomycetia</taxon>
        <taxon>Pirellulales</taxon>
        <taxon>Lacipirellulaceae</taxon>
        <taxon>Aeoliella</taxon>
    </lineage>
</organism>